<evidence type="ECO:0000313" key="4">
    <source>
        <dbReference type="Proteomes" id="UP001456524"/>
    </source>
</evidence>
<gene>
    <name evidence="3" type="ORF">IWX90DRAFT_504814</name>
</gene>
<name>A0ABR1XQY5_9PEZI</name>
<keyword evidence="1" id="KW-0175">Coiled coil</keyword>
<organism evidence="3 4">
    <name type="scientific">Phyllosticta citrichinensis</name>
    <dbReference type="NCBI Taxonomy" id="1130410"/>
    <lineage>
        <taxon>Eukaryota</taxon>
        <taxon>Fungi</taxon>
        <taxon>Dikarya</taxon>
        <taxon>Ascomycota</taxon>
        <taxon>Pezizomycotina</taxon>
        <taxon>Dothideomycetes</taxon>
        <taxon>Dothideomycetes incertae sedis</taxon>
        <taxon>Botryosphaeriales</taxon>
        <taxon>Phyllostictaceae</taxon>
        <taxon>Phyllosticta</taxon>
    </lineage>
</organism>
<keyword evidence="4" id="KW-1185">Reference proteome</keyword>
<sequence>MERLDIELRERRGQKQEQRSEQSDIEEQEKTSEQYCQHLVRQADEKSNESKEEPPHPPENAAKDEIFPTMTLKDQEQKFAQFNRHLSEQTQQIDSLREELKAIKISKNDDEKNAALEAKIQDFKMTELPVMRSLAKLLYSVEQMYDEVLVGNAGQEKDSFLADIKEDLGSGRYAYFRRIGKMISEEGLDFPELEMYQVTMEED</sequence>
<comment type="caution">
    <text evidence="3">The sequence shown here is derived from an EMBL/GenBank/DDBJ whole genome shotgun (WGS) entry which is preliminary data.</text>
</comment>
<evidence type="ECO:0000313" key="3">
    <source>
        <dbReference type="EMBL" id="KAK8163951.1"/>
    </source>
</evidence>
<dbReference type="Proteomes" id="UP001456524">
    <property type="component" value="Unassembled WGS sequence"/>
</dbReference>
<feature type="region of interest" description="Disordered" evidence="2">
    <location>
        <begin position="1"/>
        <end position="64"/>
    </location>
</feature>
<feature type="compositionally biased region" description="Basic and acidic residues" evidence="2">
    <location>
        <begin position="1"/>
        <end position="32"/>
    </location>
</feature>
<evidence type="ECO:0008006" key="5">
    <source>
        <dbReference type="Google" id="ProtNLM"/>
    </source>
</evidence>
<feature type="compositionally biased region" description="Basic and acidic residues" evidence="2">
    <location>
        <begin position="41"/>
        <end position="64"/>
    </location>
</feature>
<feature type="coiled-coil region" evidence="1">
    <location>
        <begin position="72"/>
        <end position="113"/>
    </location>
</feature>
<accession>A0ABR1XQY5</accession>
<reference evidence="3 4" key="1">
    <citation type="journal article" date="2022" name="G3 (Bethesda)">
        <title>Enemy or ally: a genomic approach to elucidate the lifestyle of Phyllosticta citrichinaensis.</title>
        <authorList>
            <person name="Buijs V.A."/>
            <person name="Groenewald J.Z."/>
            <person name="Haridas S."/>
            <person name="LaButti K.M."/>
            <person name="Lipzen A."/>
            <person name="Martin F.M."/>
            <person name="Barry K."/>
            <person name="Grigoriev I.V."/>
            <person name="Crous P.W."/>
            <person name="Seidl M.F."/>
        </authorList>
    </citation>
    <scope>NUCLEOTIDE SEQUENCE [LARGE SCALE GENOMIC DNA]</scope>
    <source>
        <strain evidence="3 4">CBS 129764</strain>
    </source>
</reference>
<evidence type="ECO:0000256" key="1">
    <source>
        <dbReference type="SAM" id="Coils"/>
    </source>
</evidence>
<evidence type="ECO:0000256" key="2">
    <source>
        <dbReference type="SAM" id="MobiDB-lite"/>
    </source>
</evidence>
<dbReference type="EMBL" id="JBBWUH010000006">
    <property type="protein sequence ID" value="KAK8163951.1"/>
    <property type="molecule type" value="Genomic_DNA"/>
</dbReference>
<protein>
    <recommendedName>
        <fullName evidence="5">Nucleotide exchange factor GrpE</fullName>
    </recommendedName>
</protein>
<proteinExistence type="predicted"/>